<evidence type="ECO:0000313" key="2">
    <source>
        <dbReference type="EMBL" id="WAR09188.1"/>
    </source>
</evidence>
<name>A0ABY7EKM6_MYAAR</name>
<evidence type="ECO:0000313" key="3">
    <source>
        <dbReference type="Proteomes" id="UP001164746"/>
    </source>
</evidence>
<feature type="non-terminal residue" evidence="2">
    <location>
        <position position="1"/>
    </location>
</feature>
<keyword evidence="3" id="KW-1185">Reference proteome</keyword>
<gene>
    <name evidence="2" type="ORF">MAR_019146</name>
</gene>
<protein>
    <submittedName>
        <fullName evidence="2">Uncharacterized protein</fullName>
    </submittedName>
</protein>
<evidence type="ECO:0000256" key="1">
    <source>
        <dbReference type="SAM" id="MobiDB-lite"/>
    </source>
</evidence>
<reference evidence="2" key="1">
    <citation type="submission" date="2022-11" db="EMBL/GenBank/DDBJ databases">
        <title>Centuries of genome instability and evolution in soft-shell clam transmissible cancer (bioRxiv).</title>
        <authorList>
            <person name="Hart S.F.M."/>
            <person name="Yonemitsu M.A."/>
            <person name="Giersch R.M."/>
            <person name="Beal B.F."/>
            <person name="Arriagada G."/>
            <person name="Davis B.W."/>
            <person name="Ostrander E.A."/>
            <person name="Goff S.P."/>
            <person name="Metzger M.J."/>
        </authorList>
    </citation>
    <scope>NUCLEOTIDE SEQUENCE</scope>
    <source>
        <strain evidence="2">MELC-2E11</strain>
        <tissue evidence="2">Siphon/mantle</tissue>
    </source>
</reference>
<feature type="region of interest" description="Disordered" evidence="1">
    <location>
        <begin position="1"/>
        <end position="33"/>
    </location>
</feature>
<accession>A0ABY7EKM6</accession>
<proteinExistence type="predicted"/>
<dbReference type="EMBL" id="CP111017">
    <property type="protein sequence ID" value="WAR09188.1"/>
    <property type="molecule type" value="Genomic_DNA"/>
</dbReference>
<sequence>MDKSDFDVTRPDSELLPENHEKAQSSPRQPDRVLKPCTRCAINRTRKRIRPHEPDCADFEIDMDFLAGLREEFYRVMVPASARRH</sequence>
<organism evidence="2 3">
    <name type="scientific">Mya arenaria</name>
    <name type="common">Soft-shell clam</name>
    <dbReference type="NCBI Taxonomy" id="6604"/>
    <lineage>
        <taxon>Eukaryota</taxon>
        <taxon>Metazoa</taxon>
        <taxon>Spiralia</taxon>
        <taxon>Lophotrochozoa</taxon>
        <taxon>Mollusca</taxon>
        <taxon>Bivalvia</taxon>
        <taxon>Autobranchia</taxon>
        <taxon>Heteroconchia</taxon>
        <taxon>Euheterodonta</taxon>
        <taxon>Imparidentia</taxon>
        <taxon>Neoheterodontei</taxon>
        <taxon>Myida</taxon>
        <taxon>Myoidea</taxon>
        <taxon>Myidae</taxon>
        <taxon>Mya</taxon>
    </lineage>
</organism>
<dbReference type="Proteomes" id="UP001164746">
    <property type="component" value="Chromosome 6"/>
</dbReference>